<sequence length="75" mass="8773">MLGIDADVAYHRLNLDPKMRPIRQKMRTIATKIEDPIREEVKKLLDAGFISEIQYPGWVSNMVMVKKSDGKWRML</sequence>
<proteinExistence type="predicted"/>
<organism evidence="1 2">
    <name type="scientific">Platanthera zijinensis</name>
    <dbReference type="NCBI Taxonomy" id="2320716"/>
    <lineage>
        <taxon>Eukaryota</taxon>
        <taxon>Viridiplantae</taxon>
        <taxon>Streptophyta</taxon>
        <taxon>Embryophyta</taxon>
        <taxon>Tracheophyta</taxon>
        <taxon>Spermatophyta</taxon>
        <taxon>Magnoliopsida</taxon>
        <taxon>Liliopsida</taxon>
        <taxon>Asparagales</taxon>
        <taxon>Orchidaceae</taxon>
        <taxon>Orchidoideae</taxon>
        <taxon>Orchideae</taxon>
        <taxon>Orchidinae</taxon>
        <taxon>Platanthera</taxon>
    </lineage>
</organism>
<dbReference type="Gene3D" id="3.10.10.10">
    <property type="entry name" value="HIV Type 1 Reverse Transcriptase, subunit A, domain 1"/>
    <property type="match status" value="1"/>
</dbReference>
<name>A0AAP0BNH2_9ASPA</name>
<dbReference type="Proteomes" id="UP001418222">
    <property type="component" value="Unassembled WGS sequence"/>
</dbReference>
<accession>A0AAP0BNH2</accession>
<gene>
    <name evidence="1" type="ORF">KSP39_PZI007756</name>
</gene>
<evidence type="ECO:0000313" key="1">
    <source>
        <dbReference type="EMBL" id="KAK8944371.1"/>
    </source>
</evidence>
<dbReference type="InterPro" id="IPR053134">
    <property type="entry name" value="RNA-dir_DNA_polymerase"/>
</dbReference>
<dbReference type="PANTHER" id="PTHR24559:SF444">
    <property type="entry name" value="REVERSE TRANSCRIPTASE DOMAIN-CONTAINING PROTEIN"/>
    <property type="match status" value="1"/>
</dbReference>
<dbReference type="SUPFAM" id="SSF56672">
    <property type="entry name" value="DNA/RNA polymerases"/>
    <property type="match status" value="1"/>
</dbReference>
<reference evidence="1 2" key="1">
    <citation type="journal article" date="2022" name="Nat. Plants">
        <title>Genomes of leafy and leafless Platanthera orchids illuminate the evolution of mycoheterotrophy.</title>
        <authorList>
            <person name="Li M.H."/>
            <person name="Liu K.W."/>
            <person name="Li Z."/>
            <person name="Lu H.C."/>
            <person name="Ye Q.L."/>
            <person name="Zhang D."/>
            <person name="Wang J.Y."/>
            <person name="Li Y.F."/>
            <person name="Zhong Z.M."/>
            <person name="Liu X."/>
            <person name="Yu X."/>
            <person name="Liu D.K."/>
            <person name="Tu X.D."/>
            <person name="Liu B."/>
            <person name="Hao Y."/>
            <person name="Liao X.Y."/>
            <person name="Jiang Y.T."/>
            <person name="Sun W.H."/>
            <person name="Chen J."/>
            <person name="Chen Y.Q."/>
            <person name="Ai Y."/>
            <person name="Zhai J.W."/>
            <person name="Wu S.S."/>
            <person name="Zhou Z."/>
            <person name="Hsiao Y.Y."/>
            <person name="Wu W.L."/>
            <person name="Chen Y.Y."/>
            <person name="Lin Y.F."/>
            <person name="Hsu J.L."/>
            <person name="Li C.Y."/>
            <person name="Wang Z.W."/>
            <person name="Zhao X."/>
            <person name="Zhong W.Y."/>
            <person name="Ma X.K."/>
            <person name="Ma L."/>
            <person name="Huang J."/>
            <person name="Chen G.Z."/>
            <person name="Huang M.Z."/>
            <person name="Huang L."/>
            <person name="Peng D.H."/>
            <person name="Luo Y.B."/>
            <person name="Zou S.Q."/>
            <person name="Chen S.P."/>
            <person name="Lan S."/>
            <person name="Tsai W.C."/>
            <person name="Van de Peer Y."/>
            <person name="Liu Z.J."/>
        </authorList>
    </citation>
    <scope>NUCLEOTIDE SEQUENCE [LARGE SCALE GENOMIC DNA]</scope>
    <source>
        <strain evidence="1">Lor287</strain>
    </source>
</reference>
<dbReference type="EMBL" id="JBBWWQ010000006">
    <property type="protein sequence ID" value="KAK8944371.1"/>
    <property type="molecule type" value="Genomic_DNA"/>
</dbReference>
<protein>
    <recommendedName>
        <fullName evidence="3">Reverse transcriptase</fullName>
    </recommendedName>
</protein>
<dbReference type="PANTHER" id="PTHR24559">
    <property type="entry name" value="TRANSPOSON TY3-I GAG-POL POLYPROTEIN"/>
    <property type="match status" value="1"/>
</dbReference>
<dbReference type="AlphaFoldDB" id="A0AAP0BNH2"/>
<dbReference type="InterPro" id="IPR043502">
    <property type="entry name" value="DNA/RNA_pol_sf"/>
</dbReference>
<comment type="caution">
    <text evidence="1">The sequence shown here is derived from an EMBL/GenBank/DDBJ whole genome shotgun (WGS) entry which is preliminary data.</text>
</comment>
<evidence type="ECO:0008006" key="3">
    <source>
        <dbReference type="Google" id="ProtNLM"/>
    </source>
</evidence>
<keyword evidence="2" id="KW-1185">Reference proteome</keyword>
<evidence type="ECO:0000313" key="2">
    <source>
        <dbReference type="Proteomes" id="UP001418222"/>
    </source>
</evidence>